<proteinExistence type="predicted"/>
<dbReference type="PANTHER" id="PTHR42709">
    <property type="entry name" value="ALKALINE PHOSPHATASE LIKE PROTEIN"/>
    <property type="match status" value="1"/>
</dbReference>
<keyword evidence="1" id="KW-0812">Transmembrane</keyword>
<comment type="caution">
    <text evidence="2">The sequence shown here is derived from an EMBL/GenBank/DDBJ whole genome shotgun (WGS) entry which is preliminary data.</text>
</comment>
<accession>A0A7J3XZP5</accession>
<dbReference type="GO" id="GO:0005886">
    <property type="term" value="C:plasma membrane"/>
    <property type="evidence" value="ECO:0007669"/>
    <property type="project" value="TreeGrafter"/>
</dbReference>
<dbReference type="InterPro" id="IPR051311">
    <property type="entry name" value="DedA_domain"/>
</dbReference>
<organism evidence="2">
    <name type="scientific">Thermogladius calderae</name>
    <dbReference type="NCBI Taxonomy" id="1200300"/>
    <lineage>
        <taxon>Archaea</taxon>
        <taxon>Thermoproteota</taxon>
        <taxon>Thermoprotei</taxon>
        <taxon>Desulfurococcales</taxon>
        <taxon>Desulfurococcaceae</taxon>
        <taxon>Thermogladius</taxon>
    </lineage>
</organism>
<feature type="transmembrane region" description="Helical" evidence="1">
    <location>
        <begin position="213"/>
        <end position="235"/>
    </location>
</feature>
<feature type="transmembrane region" description="Helical" evidence="1">
    <location>
        <begin position="61"/>
        <end position="86"/>
    </location>
</feature>
<evidence type="ECO:0008006" key="3">
    <source>
        <dbReference type="Google" id="ProtNLM"/>
    </source>
</evidence>
<dbReference type="EMBL" id="DRYK01000066">
    <property type="protein sequence ID" value="HHP68228.1"/>
    <property type="molecule type" value="Genomic_DNA"/>
</dbReference>
<feature type="transmembrane region" description="Helical" evidence="1">
    <location>
        <begin position="138"/>
        <end position="158"/>
    </location>
</feature>
<dbReference type="PANTHER" id="PTHR42709:SF10">
    <property type="entry name" value="SNARE ASSOCIATED GOLGI PROTEIN"/>
    <property type="match status" value="1"/>
</dbReference>
<evidence type="ECO:0000256" key="1">
    <source>
        <dbReference type="SAM" id="Phobius"/>
    </source>
</evidence>
<feature type="transmembrane region" description="Helical" evidence="1">
    <location>
        <begin position="107"/>
        <end position="132"/>
    </location>
</feature>
<sequence>MVALSIVRDVFHLIMRILGETGLYGVFFVSFISNSIPFVAIPYLFYIVFYAARFRDPTSLLLISLVSGVGAGLGKILVYFIGRGFASLSSSSRTVRNWTYLASKHKLAGFLAVLFVAITPAPDDVVLIPMGFASYSLLLYAIGVFVGKIIHSSLAVIYGRALVSLLEERFGIPLWLSALILAVATLVVIYIIGQVDWMKAAEIYASQGLWKSLVYITASIGVAILKPFKHLYGLLQRFIKDLKQIRVKG</sequence>
<feature type="transmembrane region" description="Helical" evidence="1">
    <location>
        <begin position="21"/>
        <end position="49"/>
    </location>
</feature>
<keyword evidence="1" id="KW-0472">Membrane</keyword>
<name>A0A7J3XZP5_9CREN</name>
<feature type="transmembrane region" description="Helical" evidence="1">
    <location>
        <begin position="170"/>
        <end position="193"/>
    </location>
</feature>
<evidence type="ECO:0000313" key="2">
    <source>
        <dbReference type="EMBL" id="HHP68228.1"/>
    </source>
</evidence>
<keyword evidence="1" id="KW-1133">Transmembrane helix</keyword>
<reference evidence="2" key="1">
    <citation type="journal article" date="2020" name="mSystems">
        <title>Genome- and Community-Level Interaction Insights into Carbon Utilization and Element Cycling Functions of Hydrothermarchaeota in Hydrothermal Sediment.</title>
        <authorList>
            <person name="Zhou Z."/>
            <person name="Liu Y."/>
            <person name="Xu W."/>
            <person name="Pan J."/>
            <person name="Luo Z.H."/>
            <person name="Li M."/>
        </authorList>
    </citation>
    <scope>NUCLEOTIDE SEQUENCE [LARGE SCALE GENOMIC DNA]</scope>
    <source>
        <strain evidence="2">SpSt-110</strain>
    </source>
</reference>
<protein>
    <recommendedName>
        <fullName evidence="3">DedA family protein</fullName>
    </recommendedName>
</protein>
<dbReference type="AlphaFoldDB" id="A0A7J3XZP5"/>
<gene>
    <name evidence="2" type="ORF">ENM60_05540</name>
</gene>